<dbReference type="RefSeq" id="WP_323722361.1">
    <property type="nucleotide sequence ID" value="NZ_CP110343.1"/>
</dbReference>
<name>A0ABZ0US42_9RICK</name>
<dbReference type="EMBL" id="CP110343">
    <property type="protein sequence ID" value="WPX97710.1"/>
    <property type="molecule type" value="Genomic_DNA"/>
</dbReference>
<reference evidence="1" key="1">
    <citation type="submission" date="2022-10" db="EMBL/GenBank/DDBJ databases">
        <title>Host association and intracellularity evolved multiple times independently in the Rickettsiales.</title>
        <authorList>
            <person name="Castelli M."/>
            <person name="Nardi T."/>
            <person name="Gammuto L."/>
            <person name="Bellinzona G."/>
            <person name="Sabaneyeva E."/>
            <person name="Potekhin A."/>
            <person name="Serra V."/>
            <person name="Petroni G."/>
            <person name="Sassera D."/>
        </authorList>
    </citation>
    <scope>NUCLEOTIDE SEQUENCE [LARGE SCALE GENOMIC DNA]</scope>
    <source>
        <strain evidence="1">US_Bl 11III1</strain>
    </source>
</reference>
<sequence>MKNLNKIFSSILREDFYSFFYKAFRTLHPTKELYQNWHIRCFIENIKLIEKGDINRLIVNIPPRALKSIIFSVIWPSWILGHAPHSKIITVSYSKSLAIKHNADCKTVMQSDWYYECFPYAKQFRFSKDKISTEQLGYKFATSPNATLLGEGADIIIIDDPQIPQNINSSEYREKTYYWFQSVLFSRLNSPQDGIICLIMQRLHEQDLSGKLLQINIKNSCKWHHVVIEALSSSDRVYKFGDYEVKIPKNQPFDTFRYTEDSLSSLRNAVGESVFLSQYQQEPLKYKECSIVREDWIQWYESGAEKKFDMIYQSWDCASKSKVENDYSAMTEWGVNDSGVYLLRAKRIKTEYLELKNFIIREWQEKYNVSSNKIFCVIIEEASSGIQLIQELPYITDHKMKVISYKPKYSKKARLSLISFLFEVGKIFFPRKSVIERGSQIEDDYVIALRNEIVSYPYCKNDDLMDSAVQFLHWYSVNICNNPRMVPKIRLL</sequence>
<gene>
    <name evidence="1" type="ORF">Fokcrypt_00224</name>
</gene>
<accession>A0ABZ0US42</accession>
<dbReference type="Proteomes" id="UP001325140">
    <property type="component" value="Chromosome"/>
</dbReference>
<evidence type="ECO:0000313" key="1">
    <source>
        <dbReference type="EMBL" id="WPX97710.1"/>
    </source>
</evidence>
<proteinExistence type="predicted"/>
<protein>
    <submittedName>
        <fullName evidence="1">Phage terminase family protein</fullName>
    </submittedName>
</protein>
<organism evidence="1 2">
    <name type="scientific">Candidatus Fokinia crypta</name>
    <dbReference type="NCBI Taxonomy" id="1920990"/>
    <lineage>
        <taxon>Bacteria</taxon>
        <taxon>Pseudomonadati</taxon>
        <taxon>Pseudomonadota</taxon>
        <taxon>Alphaproteobacteria</taxon>
        <taxon>Rickettsiales</taxon>
        <taxon>Candidatus Midichloriaceae</taxon>
        <taxon>Candidatus Fokinia</taxon>
    </lineage>
</organism>
<keyword evidence="2" id="KW-1185">Reference proteome</keyword>
<evidence type="ECO:0000313" key="2">
    <source>
        <dbReference type="Proteomes" id="UP001325140"/>
    </source>
</evidence>